<sequence length="49" mass="5751">MAFFFKIINWFPLNMEKCIDIIKASDFVQFTGVNENESRRKVKTTGTHP</sequence>
<evidence type="ECO:0000313" key="2">
    <source>
        <dbReference type="Proteomes" id="UP000032076"/>
    </source>
</evidence>
<reference evidence="1 2" key="1">
    <citation type="submission" date="2015-01" db="EMBL/GenBank/DDBJ databases">
        <title>Draft Genome Sequences of Four Bacillus thermoamylovorans Strains, Isolated From Food Products.</title>
        <authorList>
            <person name="Krawcyk A.O."/>
            <person name="Berendsen E.M."/>
            <person name="Eijlander R.T."/>
            <person name="de Jong A."/>
            <person name="Wells-Bennik M."/>
            <person name="Kuipers O.P."/>
        </authorList>
    </citation>
    <scope>NUCLEOTIDE SEQUENCE [LARGE SCALE GENOMIC DNA]</scope>
    <source>
        <strain evidence="1 2">B4167</strain>
    </source>
</reference>
<proteinExistence type="predicted"/>
<evidence type="ECO:0000313" key="1">
    <source>
        <dbReference type="EMBL" id="KIO70269.1"/>
    </source>
</evidence>
<name>A0A0D0FDW9_9BACI</name>
<dbReference type="EMBL" id="JXLU01000147">
    <property type="protein sequence ID" value="KIO70269.1"/>
    <property type="molecule type" value="Genomic_DNA"/>
</dbReference>
<dbReference type="Proteomes" id="UP000032076">
    <property type="component" value="Unassembled WGS sequence"/>
</dbReference>
<organism evidence="1 2">
    <name type="scientific">Caldibacillus thermoamylovorans</name>
    <dbReference type="NCBI Taxonomy" id="35841"/>
    <lineage>
        <taxon>Bacteria</taxon>
        <taxon>Bacillati</taxon>
        <taxon>Bacillota</taxon>
        <taxon>Bacilli</taxon>
        <taxon>Bacillales</taxon>
        <taxon>Bacillaceae</taxon>
        <taxon>Caldibacillus</taxon>
    </lineage>
</organism>
<gene>
    <name evidence="1" type="ORF">B4167_0961</name>
</gene>
<protein>
    <submittedName>
        <fullName evidence="1">Uncharacterized protein</fullName>
    </submittedName>
</protein>
<accession>A0A0D0FDW9</accession>
<comment type="caution">
    <text evidence="1">The sequence shown here is derived from an EMBL/GenBank/DDBJ whole genome shotgun (WGS) entry which is preliminary data.</text>
</comment>
<dbReference type="AlphaFoldDB" id="A0A0D0FDW9"/>